<keyword evidence="1" id="KW-0812">Transmembrane</keyword>
<protein>
    <submittedName>
        <fullName evidence="2">Uncharacterized protein</fullName>
    </submittedName>
</protein>
<feature type="transmembrane region" description="Helical" evidence="1">
    <location>
        <begin position="132"/>
        <end position="152"/>
    </location>
</feature>
<dbReference type="EMBL" id="CAKXYY010000002">
    <property type="protein sequence ID" value="CAH2351055.1"/>
    <property type="molecule type" value="Genomic_DNA"/>
</dbReference>
<feature type="transmembrane region" description="Helical" evidence="1">
    <location>
        <begin position="104"/>
        <end position="126"/>
    </location>
</feature>
<accession>A0A9P0QLW5</accession>
<dbReference type="Proteomes" id="UP000837801">
    <property type="component" value="Unassembled WGS sequence"/>
</dbReference>
<feature type="transmembrane region" description="Helical" evidence="1">
    <location>
        <begin position="62"/>
        <end position="83"/>
    </location>
</feature>
<keyword evidence="1" id="KW-0472">Membrane</keyword>
<dbReference type="AlphaFoldDB" id="A0A9P0QLW5"/>
<evidence type="ECO:0000313" key="2">
    <source>
        <dbReference type="EMBL" id="CAH2351055.1"/>
    </source>
</evidence>
<gene>
    <name evidence="2" type="ORF">CLIB1423_02S11232</name>
</gene>
<keyword evidence="1" id="KW-1133">Transmembrane helix</keyword>
<feature type="transmembrane region" description="Helical" evidence="1">
    <location>
        <begin position="37"/>
        <end position="56"/>
    </location>
</feature>
<proteinExistence type="predicted"/>
<evidence type="ECO:0000313" key="3">
    <source>
        <dbReference type="Proteomes" id="UP000837801"/>
    </source>
</evidence>
<comment type="caution">
    <text evidence="2">The sequence shown here is derived from an EMBL/GenBank/DDBJ whole genome shotgun (WGS) entry which is preliminary data.</text>
</comment>
<evidence type="ECO:0000256" key="1">
    <source>
        <dbReference type="SAM" id="Phobius"/>
    </source>
</evidence>
<name>A0A9P0QLW5_9ASCO</name>
<organism evidence="2 3">
    <name type="scientific">[Candida] railenensis</name>
    <dbReference type="NCBI Taxonomy" id="45579"/>
    <lineage>
        <taxon>Eukaryota</taxon>
        <taxon>Fungi</taxon>
        <taxon>Dikarya</taxon>
        <taxon>Ascomycota</taxon>
        <taxon>Saccharomycotina</taxon>
        <taxon>Pichiomycetes</taxon>
        <taxon>Debaryomycetaceae</taxon>
        <taxon>Kurtzmaniella</taxon>
    </lineage>
</organism>
<reference evidence="2" key="1">
    <citation type="submission" date="2022-03" db="EMBL/GenBank/DDBJ databases">
        <authorList>
            <person name="Legras J.-L."/>
            <person name="Devillers H."/>
            <person name="Grondin C."/>
        </authorList>
    </citation>
    <scope>NUCLEOTIDE SEQUENCE</scope>
    <source>
        <strain evidence="2">CLIB 1423</strain>
    </source>
</reference>
<sequence>MRRRNIDVLDSEDPIETLDQDLLIEVLHKDELKKFHLYKKYLIIFFLMQTPFTVYWKQLRKVFPVLCLLSLLSIILTVSTLHFDFNELRRNVSQATKTEIFAKLINKGVFQIVNALICFRICISILKSDLVWRVFFLLPVVDFFICLFLNHWHDASLNEIKKLNALKYKYKVS</sequence>
<keyword evidence="3" id="KW-1185">Reference proteome</keyword>